<dbReference type="AlphaFoldDB" id="A0A6L5BNT4"/>
<evidence type="ECO:0000313" key="1">
    <source>
        <dbReference type="EMBL" id="KAF2390346.1"/>
    </source>
</evidence>
<dbReference type="RefSeq" id="WP_163912311.1">
    <property type="nucleotide sequence ID" value="NZ_JAAAXX010000002.1"/>
</dbReference>
<proteinExistence type="predicted"/>
<gene>
    <name evidence="1" type="ORF">FX983_04807</name>
</gene>
<organism evidence="1 2">
    <name type="scientific">Pseudomonas frederiksbergensis</name>
    <dbReference type="NCBI Taxonomy" id="104087"/>
    <lineage>
        <taxon>Bacteria</taxon>
        <taxon>Pseudomonadati</taxon>
        <taxon>Pseudomonadota</taxon>
        <taxon>Gammaproteobacteria</taxon>
        <taxon>Pseudomonadales</taxon>
        <taxon>Pseudomonadaceae</taxon>
        <taxon>Pseudomonas</taxon>
    </lineage>
</organism>
<reference evidence="1 2" key="1">
    <citation type="submission" date="2019-12" db="EMBL/GenBank/DDBJ databases">
        <title>Endophytic bacteria associated with Panax ginseng seedlings.</title>
        <authorList>
            <person name="Park J.M."/>
            <person name="Shin R."/>
            <person name="Jo S.H."/>
        </authorList>
    </citation>
    <scope>NUCLEOTIDE SEQUENCE [LARGE SCALE GENOMIC DNA]</scope>
    <source>
        <strain evidence="1 2">PgKB32</strain>
    </source>
</reference>
<comment type="caution">
    <text evidence="1">The sequence shown here is derived from an EMBL/GenBank/DDBJ whole genome shotgun (WGS) entry which is preliminary data.</text>
</comment>
<dbReference type="Proteomes" id="UP000475265">
    <property type="component" value="Unassembled WGS sequence"/>
</dbReference>
<protein>
    <submittedName>
        <fullName evidence="1">Uncharacterized protein</fullName>
    </submittedName>
</protein>
<dbReference type="EMBL" id="JAAAXX010000002">
    <property type="protein sequence ID" value="KAF2390346.1"/>
    <property type="molecule type" value="Genomic_DNA"/>
</dbReference>
<sequence>MKPLPSSSPGNHQWLDLSLLTGKITFDDLSHLTDAPLASQIDSLKEDLLQVEYGEHLLLDVGWYPEFDKSGAFQVMVIKGQDWDNPQWAGRARTLAELTACLTEAQRELHARLDQP</sequence>
<accession>A0A6L5BNT4</accession>
<evidence type="ECO:0000313" key="2">
    <source>
        <dbReference type="Proteomes" id="UP000475265"/>
    </source>
</evidence>
<name>A0A6L5BNT4_9PSED</name>